<gene>
    <name evidence="1" type="ORF">DI526_01190</name>
</gene>
<dbReference type="Proteomes" id="UP000249393">
    <property type="component" value="Unassembled WGS sequence"/>
</dbReference>
<evidence type="ECO:0000313" key="2">
    <source>
        <dbReference type="Proteomes" id="UP000249393"/>
    </source>
</evidence>
<name>A0A2W5VB82_9CAUL</name>
<protein>
    <submittedName>
        <fullName evidence="1">Uncharacterized protein</fullName>
    </submittedName>
</protein>
<proteinExistence type="predicted"/>
<reference evidence="1 2" key="1">
    <citation type="submission" date="2017-08" db="EMBL/GenBank/DDBJ databases">
        <title>Infants hospitalized years apart are colonized by the same room-sourced microbial strains.</title>
        <authorList>
            <person name="Brooks B."/>
            <person name="Olm M.R."/>
            <person name="Firek B.A."/>
            <person name="Baker R."/>
            <person name="Thomas B.C."/>
            <person name="Morowitz M.J."/>
            <person name="Banfield J.F."/>
        </authorList>
    </citation>
    <scope>NUCLEOTIDE SEQUENCE [LARGE SCALE GENOMIC DNA]</scope>
    <source>
        <strain evidence="1">S2_003_000_R2_4</strain>
    </source>
</reference>
<organism evidence="1 2">
    <name type="scientific">Caulobacter segnis</name>
    <dbReference type="NCBI Taxonomy" id="88688"/>
    <lineage>
        <taxon>Bacteria</taxon>
        <taxon>Pseudomonadati</taxon>
        <taxon>Pseudomonadota</taxon>
        <taxon>Alphaproteobacteria</taxon>
        <taxon>Caulobacterales</taxon>
        <taxon>Caulobacteraceae</taxon>
        <taxon>Caulobacter</taxon>
    </lineage>
</organism>
<dbReference type="EMBL" id="QFQZ01000002">
    <property type="protein sequence ID" value="PZR37159.1"/>
    <property type="molecule type" value="Genomic_DNA"/>
</dbReference>
<accession>A0A2W5VB82</accession>
<dbReference type="AlphaFoldDB" id="A0A2W5VB82"/>
<sequence length="80" mass="9038">MGKQAQNLVAEAGRLLFGERWMSDLARELGVAVRTMQSWFASPNSSSYRDMPSSVVGEVRVLVERRRSALEEWVAKVKEP</sequence>
<comment type="caution">
    <text evidence="1">The sequence shown here is derived from an EMBL/GenBank/DDBJ whole genome shotgun (WGS) entry which is preliminary data.</text>
</comment>
<evidence type="ECO:0000313" key="1">
    <source>
        <dbReference type="EMBL" id="PZR37159.1"/>
    </source>
</evidence>